<dbReference type="GO" id="GO:0009986">
    <property type="term" value="C:cell surface"/>
    <property type="evidence" value="ECO:0007669"/>
    <property type="project" value="InterPro"/>
</dbReference>
<evidence type="ECO:0000313" key="8">
    <source>
        <dbReference type="Proteomes" id="UP000659654"/>
    </source>
</evidence>
<dbReference type="Gene3D" id="2.60.40.3330">
    <property type="match status" value="1"/>
</dbReference>
<dbReference type="Proteomes" id="UP000659654">
    <property type="component" value="Unassembled WGS sequence"/>
</dbReference>
<dbReference type="PANTHER" id="PTHR21700">
    <property type="entry name" value="TRANSTHYRETIN-LIKE FAMILY PROTEIN-RELATED"/>
    <property type="match status" value="1"/>
</dbReference>
<feature type="chain" id="PRO_5036021968" evidence="5">
    <location>
        <begin position="18"/>
        <end position="140"/>
    </location>
</feature>
<evidence type="ECO:0000256" key="5">
    <source>
        <dbReference type="SAM" id="SignalP"/>
    </source>
</evidence>
<keyword evidence="8" id="KW-1185">Reference proteome</keyword>
<dbReference type="InterPro" id="IPR038479">
    <property type="entry name" value="Transthyretin-like_sf"/>
</dbReference>
<reference evidence="9" key="1">
    <citation type="submission" date="2016-11" db="UniProtKB">
        <authorList>
            <consortium name="WormBaseParasite"/>
        </authorList>
    </citation>
    <scope>IDENTIFICATION</scope>
</reference>
<evidence type="ECO:0000256" key="3">
    <source>
        <dbReference type="ARBA" id="ARBA00022525"/>
    </source>
</evidence>
<dbReference type="Pfam" id="PF01060">
    <property type="entry name" value="TTR-52"/>
    <property type="match status" value="1"/>
</dbReference>
<gene>
    <name evidence="6" type="ORF">BXYJ_LOCUS3510</name>
</gene>
<evidence type="ECO:0000313" key="7">
    <source>
        <dbReference type="Proteomes" id="UP000095284"/>
    </source>
</evidence>
<keyword evidence="3" id="KW-0964">Secreted</keyword>
<name>A0A1I7RVX5_BURXY</name>
<dbReference type="InterPro" id="IPR001534">
    <property type="entry name" value="Transthyretin-like"/>
</dbReference>
<dbReference type="SMR" id="A0A1I7RVX5"/>
<dbReference type="GO" id="GO:0005576">
    <property type="term" value="C:extracellular region"/>
    <property type="evidence" value="ECO:0007669"/>
    <property type="project" value="UniProtKB-SubCell"/>
</dbReference>
<organism evidence="7 9">
    <name type="scientific">Bursaphelenchus xylophilus</name>
    <name type="common">Pinewood nematode worm</name>
    <name type="synonym">Aphelenchoides xylophilus</name>
    <dbReference type="NCBI Taxonomy" id="6326"/>
    <lineage>
        <taxon>Eukaryota</taxon>
        <taxon>Metazoa</taxon>
        <taxon>Ecdysozoa</taxon>
        <taxon>Nematoda</taxon>
        <taxon>Chromadorea</taxon>
        <taxon>Rhabditida</taxon>
        <taxon>Tylenchina</taxon>
        <taxon>Tylenchomorpha</taxon>
        <taxon>Aphelenchoidea</taxon>
        <taxon>Aphelenchoididae</taxon>
        <taxon>Bursaphelenchus</taxon>
    </lineage>
</organism>
<protein>
    <submittedName>
        <fullName evidence="6">(pine wood nematode) hypothetical protein</fullName>
    </submittedName>
</protein>
<dbReference type="Proteomes" id="UP000582659">
    <property type="component" value="Unassembled WGS sequence"/>
</dbReference>
<evidence type="ECO:0000313" key="6">
    <source>
        <dbReference type="EMBL" id="CAD5214399.1"/>
    </source>
</evidence>
<evidence type="ECO:0000256" key="2">
    <source>
        <dbReference type="ARBA" id="ARBA00010112"/>
    </source>
</evidence>
<reference evidence="6" key="2">
    <citation type="submission" date="2020-09" db="EMBL/GenBank/DDBJ databases">
        <authorList>
            <person name="Kikuchi T."/>
        </authorList>
    </citation>
    <scope>NUCLEOTIDE SEQUENCE</scope>
    <source>
        <strain evidence="6">Ka4C1</strain>
    </source>
</reference>
<dbReference type="OrthoDB" id="5916590at2759"/>
<dbReference type="WBParaSite" id="BXY_0488800.1">
    <property type="protein sequence ID" value="BXY_0488800.1"/>
    <property type="gene ID" value="BXY_0488800"/>
</dbReference>
<dbReference type="Proteomes" id="UP000095284">
    <property type="component" value="Unplaced"/>
</dbReference>
<dbReference type="EMBL" id="CAJFCV020000002">
    <property type="protein sequence ID" value="CAG9094831.1"/>
    <property type="molecule type" value="Genomic_DNA"/>
</dbReference>
<evidence type="ECO:0000313" key="9">
    <source>
        <dbReference type="WBParaSite" id="BXY_0488800.1"/>
    </source>
</evidence>
<accession>A0A1I7RVX5</accession>
<evidence type="ECO:0000256" key="4">
    <source>
        <dbReference type="ARBA" id="ARBA00022729"/>
    </source>
</evidence>
<feature type="signal peptide" evidence="5">
    <location>
        <begin position="1"/>
        <end position="17"/>
    </location>
</feature>
<evidence type="ECO:0000256" key="1">
    <source>
        <dbReference type="ARBA" id="ARBA00004613"/>
    </source>
</evidence>
<proteinExistence type="inferred from homology"/>
<dbReference type="EMBL" id="CAJFDI010000002">
    <property type="protein sequence ID" value="CAD5214399.1"/>
    <property type="molecule type" value="Genomic_DNA"/>
</dbReference>
<keyword evidence="4 5" id="KW-0732">Signal</keyword>
<sequence>MQQTILIFIFTVGVAQAFSTQSYGVEGKIHCDNRPASGVIVHLVDQDTFSADDIMADGETGSEGSFRLSGHTSELGTINPELHVYHRCGDPKSREHDCPAVYKIELPRQLVTKGEVPKNVYHVDTVNLRYDAKATRYCLD</sequence>
<dbReference type="AlphaFoldDB" id="A0A1I7RVX5"/>
<comment type="similarity">
    <text evidence="2">Belongs to the nematode transthyretin-like family.</text>
</comment>
<comment type="subcellular location">
    <subcellularLocation>
        <location evidence="1">Secreted</location>
    </subcellularLocation>
</comment>